<evidence type="ECO:0000256" key="1">
    <source>
        <dbReference type="SAM" id="MobiDB-lite"/>
    </source>
</evidence>
<gene>
    <name evidence="2" type="ORF">PM3016_2654</name>
</gene>
<evidence type="ECO:0000313" key="2">
    <source>
        <dbReference type="EMBL" id="AFC29534.1"/>
    </source>
</evidence>
<proteinExistence type="predicted"/>
<accession>H6NFC5</accession>
<dbReference type="Proteomes" id="UP000007523">
    <property type="component" value="Chromosome"/>
</dbReference>
<evidence type="ECO:0000313" key="3">
    <source>
        <dbReference type="Proteomes" id="UP000007523"/>
    </source>
</evidence>
<name>H6NFC5_9BACL</name>
<organism evidence="2 3">
    <name type="scientific">Paenibacillus mucilaginosus 3016</name>
    <dbReference type="NCBI Taxonomy" id="1116391"/>
    <lineage>
        <taxon>Bacteria</taxon>
        <taxon>Bacillati</taxon>
        <taxon>Bacillota</taxon>
        <taxon>Bacilli</taxon>
        <taxon>Bacillales</taxon>
        <taxon>Paenibacillaceae</taxon>
        <taxon>Paenibacillus</taxon>
    </lineage>
</organism>
<dbReference type="KEGG" id="pmq:PM3016_2654"/>
<dbReference type="AlphaFoldDB" id="H6NFC5"/>
<feature type="compositionally biased region" description="Low complexity" evidence="1">
    <location>
        <begin position="172"/>
        <end position="184"/>
    </location>
</feature>
<keyword evidence="3" id="KW-1185">Reference proteome</keyword>
<dbReference type="EMBL" id="CP003235">
    <property type="protein sequence ID" value="AFC29534.1"/>
    <property type="molecule type" value="Genomic_DNA"/>
</dbReference>
<dbReference type="HOGENOM" id="CLU_1466835_0_0_9"/>
<reference evidence="2 3" key="1">
    <citation type="journal article" date="2012" name="J. Bacteriol.">
        <title>Complete Genome Sequence of Paenibacillus mucilaginosus 3016, a Bacterium Functional as Microbial Fertilizer.</title>
        <authorList>
            <person name="Ma M."/>
            <person name="Wang Z."/>
            <person name="Li L."/>
            <person name="Jiang X."/>
            <person name="Guan D."/>
            <person name="Cao F."/>
            <person name="Chen H."/>
            <person name="Wang X."/>
            <person name="Shen D."/>
            <person name="Du B."/>
            <person name="Li J."/>
        </authorList>
    </citation>
    <scope>NUCLEOTIDE SEQUENCE [LARGE SCALE GENOMIC DNA]</scope>
    <source>
        <strain evidence="2 3">3016</strain>
    </source>
</reference>
<sequence length="184" mass="19237">MRLWPARKHSLYPPVPQAAPIVALQSLPPQRGCSRSVPRICAVSGPLPHSFPTHRLASLRHGCGLCYVPRSRPVPSLQPSLLQLSIRASLIPVPPPRPPPARLQPSPLRPRSAVLLRFAQSFTHSFHSPCSCTCSGSPRKPGGTAPQSGGSSGTPRPARPPAQCGRCGGAAGRPAGPACGSASR</sequence>
<protein>
    <submittedName>
        <fullName evidence="2">Uncharacterized protein</fullName>
    </submittedName>
</protein>
<feature type="region of interest" description="Disordered" evidence="1">
    <location>
        <begin position="137"/>
        <end position="184"/>
    </location>
</feature>